<keyword evidence="4" id="KW-0472">Membrane</keyword>
<dbReference type="Pfam" id="PF00672">
    <property type="entry name" value="HAMP"/>
    <property type="match status" value="2"/>
</dbReference>
<dbReference type="SUPFAM" id="SSF58104">
    <property type="entry name" value="Methyl-accepting chemotaxis protein (MCP) signaling domain"/>
    <property type="match status" value="1"/>
</dbReference>
<keyword evidence="1" id="KW-0145">Chemotaxis</keyword>
<dbReference type="PROSITE" id="PS50111">
    <property type="entry name" value="CHEMOTAXIS_TRANSDUC_2"/>
    <property type="match status" value="1"/>
</dbReference>
<evidence type="ECO:0000256" key="2">
    <source>
        <dbReference type="ARBA" id="ARBA00029447"/>
    </source>
</evidence>
<accession>A0ABS4QUD9</accession>
<dbReference type="InterPro" id="IPR003660">
    <property type="entry name" value="HAMP_dom"/>
</dbReference>
<gene>
    <name evidence="7" type="ORF">J2Z31_000754</name>
</gene>
<feature type="domain" description="HAMP" evidence="6">
    <location>
        <begin position="291"/>
        <end position="343"/>
    </location>
</feature>
<protein>
    <submittedName>
        <fullName evidence="7">Methyl-accepting chemotaxis protein</fullName>
    </submittedName>
</protein>
<dbReference type="InterPro" id="IPR004089">
    <property type="entry name" value="MCPsignal_dom"/>
</dbReference>
<dbReference type="RefSeq" id="WP_209600517.1">
    <property type="nucleotide sequence ID" value="NZ_JAGILA010000001.1"/>
</dbReference>
<evidence type="ECO:0000313" key="8">
    <source>
        <dbReference type="Proteomes" id="UP000730739"/>
    </source>
</evidence>
<dbReference type="SUPFAM" id="SSF158472">
    <property type="entry name" value="HAMP domain-like"/>
    <property type="match status" value="1"/>
</dbReference>
<evidence type="ECO:0000256" key="1">
    <source>
        <dbReference type="ARBA" id="ARBA00022500"/>
    </source>
</evidence>
<feature type="transmembrane region" description="Helical" evidence="4">
    <location>
        <begin position="188"/>
        <end position="208"/>
    </location>
</feature>
<dbReference type="InterPro" id="IPR051310">
    <property type="entry name" value="MCP_chemotaxis"/>
</dbReference>
<sequence length="604" mass="65863">MKLNIARGMIVFGGIITLGLLVSIGIKTHAFNKLRVNGPVYTQIVYGKDLVADILPPPLYTVESYMLAMEAIADSTLAAKNMDKIVALKGAYDERRDYWRASTAPEFLMDKLANEVLARANLYWAVMEGKFLASMRKGDVTAAQQALGELRTSFHHHEVAVNELVAMAVQFQGQEEAGAAKETSQLSAAAMISSAISVALLVAGLWYLRRRAVQPLAAMSSYMETLAAGDYSRSVPYSHRTDEIGAVAKSVGVFREAAIERRNMRERTEEERRRRDDHEEVLRQQKAVEENNRVQVIEQLSQALGRLSTGDVSTRIDAAFTKEFDQLRTEFNGSVERLAETISTVLQSTARLRSSSKEIADATDDLARRTEQQAASLEQTASACDEITATVRNSLERAREASLVMTTAKDGAQHSADVVRNAVAAMERIAGSSERIQQIIDVIDQIAFQTNLLALNAGVEAARAGDAGKGFAVVAQEVRELAGRSANAAREIKTLIETSTREVAEGVQLVNQTGTALTGIEDHMVRVSGLIGDIVVAADEQSSALADINAALQQMDHFTQQNAAMVEETNAACRTLSEEVLDLGKVAERFQTKRSTSARERLVA</sequence>
<dbReference type="Proteomes" id="UP000730739">
    <property type="component" value="Unassembled WGS sequence"/>
</dbReference>
<evidence type="ECO:0000313" key="7">
    <source>
        <dbReference type="EMBL" id="MBP2234264.1"/>
    </source>
</evidence>
<keyword evidence="8" id="KW-1185">Reference proteome</keyword>
<dbReference type="PANTHER" id="PTHR43531:SF11">
    <property type="entry name" value="METHYL-ACCEPTING CHEMOTAXIS PROTEIN 3"/>
    <property type="match status" value="1"/>
</dbReference>
<evidence type="ECO:0000259" key="5">
    <source>
        <dbReference type="PROSITE" id="PS50111"/>
    </source>
</evidence>
<dbReference type="Gene3D" id="1.10.287.950">
    <property type="entry name" value="Methyl-accepting chemotaxis protein"/>
    <property type="match status" value="1"/>
</dbReference>
<dbReference type="PROSITE" id="PS50885">
    <property type="entry name" value="HAMP"/>
    <property type="match status" value="2"/>
</dbReference>
<keyword evidence="3" id="KW-0807">Transducer</keyword>
<keyword evidence="4" id="KW-0812">Transmembrane</keyword>
<proteinExistence type="inferred from homology"/>
<feature type="domain" description="Methyl-accepting transducer" evidence="5">
    <location>
        <begin position="348"/>
        <end position="577"/>
    </location>
</feature>
<dbReference type="CDD" id="cd06225">
    <property type="entry name" value="HAMP"/>
    <property type="match status" value="1"/>
</dbReference>
<dbReference type="PANTHER" id="PTHR43531">
    <property type="entry name" value="PROTEIN ICFG"/>
    <property type="match status" value="1"/>
</dbReference>
<dbReference type="Pfam" id="PF00015">
    <property type="entry name" value="MCPsignal"/>
    <property type="match status" value="1"/>
</dbReference>
<evidence type="ECO:0000256" key="4">
    <source>
        <dbReference type="SAM" id="Phobius"/>
    </source>
</evidence>
<evidence type="ECO:0000259" key="6">
    <source>
        <dbReference type="PROSITE" id="PS50885"/>
    </source>
</evidence>
<organism evidence="7 8">
    <name type="scientific">Sinorhizobium kostiense</name>
    <dbReference type="NCBI Taxonomy" id="76747"/>
    <lineage>
        <taxon>Bacteria</taxon>
        <taxon>Pseudomonadati</taxon>
        <taxon>Pseudomonadota</taxon>
        <taxon>Alphaproteobacteria</taxon>
        <taxon>Hyphomicrobiales</taxon>
        <taxon>Rhizobiaceae</taxon>
        <taxon>Sinorhizobium/Ensifer group</taxon>
        <taxon>Sinorhizobium</taxon>
    </lineage>
</organism>
<dbReference type="CDD" id="cd11386">
    <property type="entry name" value="MCP_signal"/>
    <property type="match status" value="1"/>
</dbReference>
<evidence type="ECO:0000256" key="3">
    <source>
        <dbReference type="PROSITE-ProRule" id="PRU00284"/>
    </source>
</evidence>
<dbReference type="SMART" id="SM00283">
    <property type="entry name" value="MA"/>
    <property type="match status" value="1"/>
</dbReference>
<feature type="transmembrane region" description="Helical" evidence="4">
    <location>
        <begin position="6"/>
        <end position="26"/>
    </location>
</feature>
<dbReference type="EMBL" id="JAGILA010000001">
    <property type="protein sequence ID" value="MBP2234264.1"/>
    <property type="molecule type" value="Genomic_DNA"/>
</dbReference>
<feature type="domain" description="HAMP" evidence="6">
    <location>
        <begin position="210"/>
        <end position="263"/>
    </location>
</feature>
<keyword evidence="4" id="KW-1133">Transmembrane helix</keyword>
<comment type="caution">
    <text evidence="7">The sequence shown here is derived from an EMBL/GenBank/DDBJ whole genome shotgun (WGS) entry which is preliminary data.</text>
</comment>
<dbReference type="Gene3D" id="6.10.340.10">
    <property type="match status" value="1"/>
</dbReference>
<reference evidence="7 8" key="1">
    <citation type="submission" date="2021-03" db="EMBL/GenBank/DDBJ databases">
        <title>Genomic Encyclopedia of Type Strains, Phase IV (KMG-IV): sequencing the most valuable type-strain genomes for metagenomic binning, comparative biology and taxonomic classification.</title>
        <authorList>
            <person name="Goeker M."/>
        </authorList>
    </citation>
    <scope>NUCLEOTIDE SEQUENCE [LARGE SCALE GENOMIC DNA]</scope>
    <source>
        <strain evidence="7 8">DSM 13372</strain>
    </source>
</reference>
<dbReference type="SMART" id="SM00304">
    <property type="entry name" value="HAMP"/>
    <property type="match status" value="2"/>
</dbReference>
<comment type="similarity">
    <text evidence="2">Belongs to the methyl-accepting chemotaxis (MCP) protein family.</text>
</comment>
<name>A0ABS4QUD9_9HYPH</name>